<name>G6YBP8_9HYPH</name>
<dbReference type="AlphaFoldDB" id="G6YBP8"/>
<dbReference type="InterPro" id="IPR000305">
    <property type="entry name" value="GIY-YIG_endonuc"/>
</dbReference>
<dbReference type="Gene3D" id="3.40.1440.10">
    <property type="entry name" value="GIY-YIG endonuclease"/>
    <property type="match status" value="1"/>
</dbReference>
<feature type="domain" description="GIY-YIG" evidence="1">
    <location>
        <begin position="43"/>
        <end position="141"/>
    </location>
</feature>
<sequence length="159" mass="17766">MQQPDWKFSKAVGAKLPGFKVIARLRWEGGCHIEPPLKEVPSASAIYVLIQKEQVCYVGSADNLRRRLGSYLRRQNAGAPSPRPVHKLLHEALRKAEVYVLCLTFEKRGRWVEKLPVDMILGAEAGLIATLMPDWNRRKSGGFIIEFPGAGDAASMKIQ</sequence>
<organism evidence="2 3">
    <name type="scientific">Mesorhizobium amorphae CCNWGS0123</name>
    <dbReference type="NCBI Taxonomy" id="1082933"/>
    <lineage>
        <taxon>Bacteria</taxon>
        <taxon>Pseudomonadati</taxon>
        <taxon>Pseudomonadota</taxon>
        <taxon>Alphaproteobacteria</taxon>
        <taxon>Hyphomicrobiales</taxon>
        <taxon>Phyllobacteriaceae</taxon>
        <taxon>Mesorhizobium</taxon>
    </lineage>
</organism>
<evidence type="ECO:0000313" key="2">
    <source>
        <dbReference type="EMBL" id="EHH10889.1"/>
    </source>
</evidence>
<dbReference type="OrthoDB" id="7274871at2"/>
<dbReference type="Proteomes" id="UP000002949">
    <property type="component" value="Unassembled WGS sequence"/>
</dbReference>
<dbReference type="SUPFAM" id="SSF82771">
    <property type="entry name" value="GIY-YIG endonuclease"/>
    <property type="match status" value="1"/>
</dbReference>
<accession>G6YBP8</accession>
<proteinExistence type="predicted"/>
<dbReference type="InterPro" id="IPR035901">
    <property type="entry name" value="GIY-YIG_endonuc_sf"/>
</dbReference>
<evidence type="ECO:0000259" key="1">
    <source>
        <dbReference type="SMART" id="SM00465"/>
    </source>
</evidence>
<dbReference type="KEGG" id="mamo:A6B35_07285"/>
<keyword evidence="3" id="KW-1185">Reference proteome</keyword>
<dbReference type="RefSeq" id="WP_006202900.1">
    <property type="nucleotide sequence ID" value="NZ_AGSN01000119.1"/>
</dbReference>
<protein>
    <recommendedName>
        <fullName evidence="1">GIY-YIG domain-containing protein</fullName>
    </recommendedName>
</protein>
<evidence type="ECO:0000313" key="3">
    <source>
        <dbReference type="Proteomes" id="UP000002949"/>
    </source>
</evidence>
<reference evidence="2 3" key="1">
    <citation type="journal article" date="2012" name="J. Bacteriol.">
        <title>Draft Genome Sequence of Plant Growth-Promoting Rhizobium Mesorhizobium amorphae, Isolated from Zinc-Lead Mine Tailings.</title>
        <authorList>
            <person name="Hao X."/>
            <person name="Lin Y."/>
            <person name="Johnstone L."/>
            <person name="Baltrus D.A."/>
            <person name="Miller S.J."/>
            <person name="Wei G."/>
            <person name="Rensing C."/>
        </authorList>
    </citation>
    <scope>NUCLEOTIDE SEQUENCE [LARGE SCALE GENOMIC DNA]</scope>
    <source>
        <strain evidence="2 3">CCNWGS0123</strain>
    </source>
</reference>
<dbReference type="Pfam" id="PF01541">
    <property type="entry name" value="GIY-YIG"/>
    <property type="match status" value="1"/>
</dbReference>
<gene>
    <name evidence="2" type="ORF">MEA186_16872</name>
</gene>
<dbReference type="SMART" id="SM00465">
    <property type="entry name" value="GIYc"/>
    <property type="match status" value="1"/>
</dbReference>
<dbReference type="PATRIC" id="fig|1082933.3.peg.3284"/>
<dbReference type="EMBL" id="AGSN01000119">
    <property type="protein sequence ID" value="EHH10889.1"/>
    <property type="molecule type" value="Genomic_DNA"/>
</dbReference>